<protein>
    <recommendedName>
        <fullName evidence="3">Protein kinase domain-containing protein</fullName>
    </recommendedName>
</protein>
<dbReference type="SUPFAM" id="SSF56112">
    <property type="entry name" value="Protein kinase-like (PK-like)"/>
    <property type="match status" value="1"/>
</dbReference>
<keyword evidence="2" id="KW-1185">Reference proteome</keyword>
<dbReference type="AlphaFoldDB" id="A0A4S4MNS1"/>
<dbReference type="Proteomes" id="UP000308730">
    <property type="component" value="Unassembled WGS sequence"/>
</dbReference>
<organism evidence="1 2">
    <name type="scientific">Antrodiella citrinella</name>
    <dbReference type="NCBI Taxonomy" id="2447956"/>
    <lineage>
        <taxon>Eukaryota</taxon>
        <taxon>Fungi</taxon>
        <taxon>Dikarya</taxon>
        <taxon>Basidiomycota</taxon>
        <taxon>Agaricomycotina</taxon>
        <taxon>Agaricomycetes</taxon>
        <taxon>Polyporales</taxon>
        <taxon>Steccherinaceae</taxon>
        <taxon>Antrodiella</taxon>
    </lineage>
</organism>
<gene>
    <name evidence="1" type="ORF">EUX98_g6864</name>
</gene>
<evidence type="ECO:0000313" key="2">
    <source>
        <dbReference type="Proteomes" id="UP000308730"/>
    </source>
</evidence>
<sequence>MVYYNVFSPRLQIILPIEIDEEDSVIRLISLFCRGSRPPLFEEHVGPLDGHLIGLDRENFPQVVSAYLEQHKDALIHNIRFAATAPDYAPPTNDIASYDKFIHFIVLFDQEPLLVRVNYTNKKAAYLNAILSLAPLLQCSRGTLNVSESRTKVMLLSSTGSIYEPIFAVIKHRLSHLDQVSTSPQLRKQVAVLVKRASELYTGERRQEATRPILEELFGCTPLLHTNCITDSTYGPDTQDRADLQRFGILLYRISYRDEFGLEGNPIEEVKRAYALHVSHRAYAPLRNVSRCPSVLVAIASPYIYFFSAFLLEVIVVEPLTDPILLGCTASEERFLHVSRVFTVIRDALENLVEMYNALKLDPLVADSGRTLSPVLADEHEHGEALSNLRITSRLLNGVERDRVQRWCDMDNFQGTLRCPIFRGKYNGRDVVVKFCERYGREAHECLAKQSPPLAPKFHFQAALLGGYVMVVMDYVDASTAFDMYKYRPMSMSLAADVQRAMQVLHSRGSVHGDLRRSNVLVQEKRRNRKRAESEEGLDASAELENSGNEIQDHAMLIDFDWSGTAGETTYPFTINLDIRWAPTVFAAGPILKEHDEYMLNRFMASSVYHDIVPFT</sequence>
<dbReference type="InterPro" id="IPR011009">
    <property type="entry name" value="Kinase-like_dom_sf"/>
</dbReference>
<dbReference type="EMBL" id="SGPM01000261">
    <property type="protein sequence ID" value="THH27325.1"/>
    <property type="molecule type" value="Genomic_DNA"/>
</dbReference>
<comment type="caution">
    <text evidence="1">The sequence shown here is derived from an EMBL/GenBank/DDBJ whole genome shotgun (WGS) entry which is preliminary data.</text>
</comment>
<evidence type="ECO:0000313" key="1">
    <source>
        <dbReference type="EMBL" id="THH27325.1"/>
    </source>
</evidence>
<evidence type="ECO:0008006" key="3">
    <source>
        <dbReference type="Google" id="ProtNLM"/>
    </source>
</evidence>
<accession>A0A4S4MNS1</accession>
<name>A0A4S4MNS1_9APHY</name>
<reference evidence="1 2" key="1">
    <citation type="submission" date="2019-02" db="EMBL/GenBank/DDBJ databases">
        <title>Genome sequencing of the rare red list fungi Antrodiella citrinella (Flaviporus citrinellus).</title>
        <authorList>
            <person name="Buettner E."/>
            <person name="Kellner H."/>
        </authorList>
    </citation>
    <scope>NUCLEOTIDE SEQUENCE [LARGE SCALE GENOMIC DNA]</scope>
    <source>
        <strain evidence="1 2">DSM 108506</strain>
    </source>
</reference>
<dbReference type="OrthoDB" id="2801156at2759"/>
<dbReference type="Gene3D" id="1.10.510.10">
    <property type="entry name" value="Transferase(Phosphotransferase) domain 1"/>
    <property type="match status" value="1"/>
</dbReference>
<proteinExistence type="predicted"/>